<name>X1UX76_9ZZZZ</name>
<dbReference type="PROSITE" id="PS00409">
    <property type="entry name" value="PROKAR_NTER_METHYL"/>
    <property type="match status" value="1"/>
</dbReference>
<evidence type="ECO:0000256" key="1">
    <source>
        <dbReference type="SAM" id="Phobius"/>
    </source>
</evidence>
<proteinExistence type="predicted"/>
<organism evidence="2">
    <name type="scientific">marine sediment metagenome</name>
    <dbReference type="NCBI Taxonomy" id="412755"/>
    <lineage>
        <taxon>unclassified sequences</taxon>
        <taxon>metagenomes</taxon>
        <taxon>ecological metagenomes</taxon>
    </lineage>
</organism>
<keyword evidence="1" id="KW-0812">Transmembrane</keyword>
<dbReference type="EMBL" id="BARW01026688">
    <property type="protein sequence ID" value="GAJ08207.1"/>
    <property type="molecule type" value="Genomic_DNA"/>
</dbReference>
<keyword evidence="1" id="KW-1133">Transmembrane helix</keyword>
<evidence type="ECO:0000313" key="2">
    <source>
        <dbReference type="EMBL" id="GAJ08207.1"/>
    </source>
</evidence>
<dbReference type="AlphaFoldDB" id="X1UX76"/>
<protein>
    <recommendedName>
        <fullName evidence="3">General secretion pathway GspH domain-containing protein</fullName>
    </recommendedName>
</protein>
<sequence length="75" mass="8004">MIRGPETARTGFTLIELILTVALLAILVSIVIPRIGLGTMGKVQSETAAQKFSNYLKLARSLAITHACSNSVGYN</sequence>
<feature type="transmembrane region" description="Helical" evidence="1">
    <location>
        <begin position="12"/>
        <end position="32"/>
    </location>
</feature>
<comment type="caution">
    <text evidence="2">The sequence shown here is derived from an EMBL/GenBank/DDBJ whole genome shotgun (WGS) entry which is preliminary data.</text>
</comment>
<gene>
    <name evidence="2" type="ORF">S12H4_43478</name>
</gene>
<feature type="non-terminal residue" evidence="2">
    <location>
        <position position="75"/>
    </location>
</feature>
<keyword evidence="1" id="KW-0472">Membrane</keyword>
<accession>X1UX76</accession>
<dbReference type="Gene3D" id="3.30.700.10">
    <property type="entry name" value="Glycoprotein, Type 4 Pilin"/>
    <property type="match status" value="1"/>
</dbReference>
<dbReference type="InterPro" id="IPR045584">
    <property type="entry name" value="Pilin-like"/>
</dbReference>
<evidence type="ECO:0008006" key="3">
    <source>
        <dbReference type="Google" id="ProtNLM"/>
    </source>
</evidence>
<dbReference type="Pfam" id="PF07963">
    <property type="entry name" value="N_methyl"/>
    <property type="match status" value="1"/>
</dbReference>
<dbReference type="SUPFAM" id="SSF54523">
    <property type="entry name" value="Pili subunits"/>
    <property type="match status" value="1"/>
</dbReference>
<reference evidence="2" key="1">
    <citation type="journal article" date="2014" name="Front. Microbiol.">
        <title>High frequency of phylogenetically diverse reductive dehalogenase-homologous genes in deep subseafloor sedimentary metagenomes.</title>
        <authorList>
            <person name="Kawai M."/>
            <person name="Futagami T."/>
            <person name="Toyoda A."/>
            <person name="Takaki Y."/>
            <person name="Nishi S."/>
            <person name="Hori S."/>
            <person name="Arai W."/>
            <person name="Tsubouchi T."/>
            <person name="Morono Y."/>
            <person name="Uchiyama I."/>
            <person name="Ito T."/>
            <person name="Fujiyama A."/>
            <person name="Inagaki F."/>
            <person name="Takami H."/>
        </authorList>
    </citation>
    <scope>NUCLEOTIDE SEQUENCE</scope>
    <source>
        <strain evidence="2">Expedition CK06-06</strain>
    </source>
</reference>
<dbReference type="InterPro" id="IPR012902">
    <property type="entry name" value="N_methyl_site"/>
</dbReference>
<dbReference type="NCBIfam" id="TIGR02532">
    <property type="entry name" value="IV_pilin_GFxxxE"/>
    <property type="match status" value="1"/>
</dbReference>